<dbReference type="RefSeq" id="WP_327093709.1">
    <property type="nucleotide sequence ID" value="NZ_CP109149.1"/>
</dbReference>
<feature type="transmembrane region" description="Helical" evidence="2">
    <location>
        <begin position="41"/>
        <end position="63"/>
    </location>
</feature>
<name>A0ABZ1Z053_9NOCA</name>
<organism evidence="3 4">
    <name type="scientific">Nocardia vinacea</name>
    <dbReference type="NCBI Taxonomy" id="96468"/>
    <lineage>
        <taxon>Bacteria</taxon>
        <taxon>Bacillati</taxon>
        <taxon>Actinomycetota</taxon>
        <taxon>Actinomycetes</taxon>
        <taxon>Mycobacteriales</taxon>
        <taxon>Nocardiaceae</taxon>
        <taxon>Nocardia</taxon>
    </lineage>
</organism>
<evidence type="ECO:0000256" key="2">
    <source>
        <dbReference type="SAM" id="Phobius"/>
    </source>
</evidence>
<feature type="compositionally biased region" description="Polar residues" evidence="1">
    <location>
        <begin position="1"/>
        <end position="13"/>
    </location>
</feature>
<keyword evidence="4" id="KW-1185">Reference proteome</keyword>
<accession>A0ABZ1Z053</accession>
<gene>
    <name evidence="3" type="ORF">OG563_12390</name>
</gene>
<feature type="transmembrane region" description="Helical" evidence="2">
    <location>
        <begin position="204"/>
        <end position="226"/>
    </location>
</feature>
<feature type="transmembrane region" description="Helical" evidence="2">
    <location>
        <begin position="130"/>
        <end position="152"/>
    </location>
</feature>
<evidence type="ECO:0000313" key="3">
    <source>
        <dbReference type="EMBL" id="WUV48917.1"/>
    </source>
</evidence>
<evidence type="ECO:0000313" key="4">
    <source>
        <dbReference type="Proteomes" id="UP001432062"/>
    </source>
</evidence>
<keyword evidence="2" id="KW-1133">Transmembrane helix</keyword>
<proteinExistence type="predicted"/>
<feature type="transmembrane region" description="Helical" evidence="2">
    <location>
        <begin position="104"/>
        <end position="123"/>
    </location>
</feature>
<reference evidence="3" key="1">
    <citation type="submission" date="2022-10" db="EMBL/GenBank/DDBJ databases">
        <title>The complete genomes of actinobacterial strains from the NBC collection.</title>
        <authorList>
            <person name="Joergensen T.S."/>
            <person name="Alvarez Arevalo M."/>
            <person name="Sterndorff E.B."/>
            <person name="Faurdal D."/>
            <person name="Vuksanovic O."/>
            <person name="Mourched A.-S."/>
            <person name="Charusanti P."/>
            <person name="Shaw S."/>
            <person name="Blin K."/>
            <person name="Weber T."/>
        </authorList>
    </citation>
    <scope>NUCLEOTIDE SEQUENCE</scope>
    <source>
        <strain evidence="3">NBC_01482</strain>
    </source>
</reference>
<dbReference type="EMBL" id="CP109441">
    <property type="protein sequence ID" value="WUV48917.1"/>
    <property type="molecule type" value="Genomic_DNA"/>
</dbReference>
<evidence type="ECO:0000256" key="1">
    <source>
        <dbReference type="SAM" id="MobiDB-lite"/>
    </source>
</evidence>
<protein>
    <submittedName>
        <fullName evidence="3">Uncharacterized protein</fullName>
    </submittedName>
</protein>
<keyword evidence="2" id="KW-0812">Transmembrane</keyword>
<feature type="region of interest" description="Disordered" evidence="1">
    <location>
        <begin position="1"/>
        <end position="23"/>
    </location>
</feature>
<dbReference type="Proteomes" id="UP001432062">
    <property type="component" value="Chromosome"/>
</dbReference>
<keyword evidence="2" id="KW-0472">Membrane</keyword>
<sequence>MEQNSSRAITSRRGTAPPGPTQGRAAELADLRARLGPLQSYWGYILAAVGSTATLLMLFQSWITAQGPDGRVAANAFGRLEITTNAMNVWSKAAPKTPPVTGTWAILASAAIITAFCAIVLNIRLRNELLARLTAISLACASLFVILCLIYLNGKGAELKAMTGRTYDLGGQVGQILNWATGRGKLAIPGTSTASYASAGLTHWGFLAVATSLGSTMAAVAQWLLVRRATDNPVRLSWRMPIVLSRAPSNRD</sequence>